<feature type="region of interest" description="Disordered" evidence="1">
    <location>
        <begin position="1"/>
        <end position="37"/>
    </location>
</feature>
<dbReference type="AlphaFoldDB" id="A0A226DA00"/>
<feature type="non-terminal residue" evidence="2">
    <location>
        <position position="1"/>
    </location>
</feature>
<gene>
    <name evidence="2" type="ORF">Fcan01_23067</name>
</gene>
<dbReference type="Proteomes" id="UP000198287">
    <property type="component" value="Unassembled WGS sequence"/>
</dbReference>
<comment type="caution">
    <text evidence="2">The sequence shown here is derived from an EMBL/GenBank/DDBJ whole genome shotgun (WGS) entry which is preliminary data.</text>
</comment>
<protein>
    <submittedName>
        <fullName evidence="2">Uncharacterized protein</fullName>
    </submittedName>
</protein>
<dbReference type="EMBL" id="LNIX01000027">
    <property type="protein sequence ID" value="OXA42049.1"/>
    <property type="molecule type" value="Genomic_DNA"/>
</dbReference>
<name>A0A226DA00_FOLCA</name>
<evidence type="ECO:0000256" key="1">
    <source>
        <dbReference type="SAM" id="MobiDB-lite"/>
    </source>
</evidence>
<reference evidence="2 3" key="1">
    <citation type="submission" date="2015-12" db="EMBL/GenBank/DDBJ databases">
        <title>The genome of Folsomia candida.</title>
        <authorList>
            <person name="Faddeeva A."/>
            <person name="Derks M.F."/>
            <person name="Anvar Y."/>
            <person name="Smit S."/>
            <person name="Van Straalen N."/>
            <person name="Roelofs D."/>
        </authorList>
    </citation>
    <scope>NUCLEOTIDE SEQUENCE [LARGE SCALE GENOMIC DNA]</scope>
    <source>
        <strain evidence="2 3">VU population</strain>
        <tissue evidence="2">Whole body</tissue>
    </source>
</reference>
<proteinExistence type="predicted"/>
<feature type="compositionally biased region" description="Basic and acidic residues" evidence="1">
    <location>
        <begin position="1"/>
        <end position="10"/>
    </location>
</feature>
<organism evidence="2 3">
    <name type="scientific">Folsomia candida</name>
    <name type="common">Springtail</name>
    <dbReference type="NCBI Taxonomy" id="158441"/>
    <lineage>
        <taxon>Eukaryota</taxon>
        <taxon>Metazoa</taxon>
        <taxon>Ecdysozoa</taxon>
        <taxon>Arthropoda</taxon>
        <taxon>Hexapoda</taxon>
        <taxon>Collembola</taxon>
        <taxon>Entomobryomorpha</taxon>
        <taxon>Isotomoidea</taxon>
        <taxon>Isotomidae</taxon>
        <taxon>Proisotominae</taxon>
        <taxon>Folsomia</taxon>
    </lineage>
</organism>
<accession>A0A226DA00</accession>
<keyword evidence="3" id="KW-1185">Reference proteome</keyword>
<evidence type="ECO:0000313" key="3">
    <source>
        <dbReference type="Proteomes" id="UP000198287"/>
    </source>
</evidence>
<sequence length="171" mass="19218">GRMENCRDSPAEQLSSQKTTKRRGDATPSQNYSDWMKPNFHPGVVDPEFKRAHQNYRGRALVKNITSRCNLKESRNSAAPPPHWQNLTVPLIGKIPKFAIPDQDMDSIPRHVMKELTSWQDTAAFKRAGSGSPSNECAESGWFPVPRKQIVVTRSPTTTLFSRGTGKKGLW</sequence>
<evidence type="ECO:0000313" key="2">
    <source>
        <dbReference type="EMBL" id="OXA42049.1"/>
    </source>
</evidence>